<keyword evidence="2" id="KW-1185">Reference proteome</keyword>
<accession>A0A843YPD9</accession>
<dbReference type="AlphaFoldDB" id="A0A843YPD9"/>
<organism evidence="1 2">
    <name type="scientific">Glaciimonas soli</name>
    <dbReference type="NCBI Taxonomy" id="2590999"/>
    <lineage>
        <taxon>Bacteria</taxon>
        <taxon>Pseudomonadati</taxon>
        <taxon>Pseudomonadota</taxon>
        <taxon>Betaproteobacteria</taxon>
        <taxon>Burkholderiales</taxon>
        <taxon>Oxalobacteraceae</taxon>
        <taxon>Glaciimonas</taxon>
    </lineage>
</organism>
<comment type="caution">
    <text evidence="1">The sequence shown here is derived from an EMBL/GenBank/DDBJ whole genome shotgun (WGS) entry which is preliminary data.</text>
</comment>
<dbReference type="EMBL" id="WINI01000001">
    <property type="protein sequence ID" value="MQQ99250.1"/>
    <property type="molecule type" value="Genomic_DNA"/>
</dbReference>
<reference evidence="1 2" key="1">
    <citation type="submission" date="2019-10" db="EMBL/GenBank/DDBJ databases">
        <title>Glaciimonas soli sp. nov., a psychrophilic bacterium isolated from the forest soil of a high elevation mountain in Taiwan.</title>
        <authorList>
            <person name="Wang L.-T."/>
            <person name="Shieh W.Y."/>
        </authorList>
    </citation>
    <scope>NUCLEOTIDE SEQUENCE [LARGE SCALE GENOMIC DNA]</scope>
    <source>
        <strain evidence="1 2">GS1</strain>
    </source>
</reference>
<gene>
    <name evidence="1" type="ORF">GEV47_00940</name>
</gene>
<dbReference type="RefSeq" id="WP_153232854.1">
    <property type="nucleotide sequence ID" value="NZ_WINI01000001.1"/>
</dbReference>
<proteinExistence type="predicted"/>
<sequence>MDVYVGQSVLARMLRKAGDLQVTLTLLSKNPARFSAGFTMDGGSNYVLCTDGFKPRRLSGLADVESFVRRSCKVLQTFAITVVDFGNLCGKPAQSTAELAAAATKLASLATAAQTVVTADTATLATINSTWAGSAHKTQRVNDLTNEIQAAQGVLTLAQNGTLPDGSTDATVTPSGG</sequence>
<protein>
    <submittedName>
        <fullName evidence="1">Uncharacterized protein</fullName>
    </submittedName>
</protein>
<evidence type="ECO:0000313" key="1">
    <source>
        <dbReference type="EMBL" id="MQQ99250.1"/>
    </source>
</evidence>
<dbReference type="Proteomes" id="UP000451565">
    <property type="component" value="Unassembled WGS sequence"/>
</dbReference>
<evidence type="ECO:0000313" key="2">
    <source>
        <dbReference type="Proteomes" id="UP000451565"/>
    </source>
</evidence>
<name>A0A843YPD9_9BURK</name>